<protein>
    <submittedName>
        <fullName evidence="2">Uncharacterized protein</fullName>
    </submittedName>
</protein>
<dbReference type="EMBL" id="JH000042">
    <property type="protein sequence ID" value="EGV95429.1"/>
    <property type="molecule type" value="Genomic_DNA"/>
</dbReference>
<proteinExistence type="predicted"/>
<accession>G3GVP8</accession>
<dbReference type="AlphaFoldDB" id="G3GVP8"/>
<evidence type="ECO:0000256" key="1">
    <source>
        <dbReference type="SAM" id="MobiDB-lite"/>
    </source>
</evidence>
<dbReference type="InParanoid" id="G3GVP8"/>
<organism evidence="2 3">
    <name type="scientific">Cricetulus griseus</name>
    <name type="common">Chinese hamster</name>
    <name type="synonym">Cricetulus barabensis griseus</name>
    <dbReference type="NCBI Taxonomy" id="10029"/>
    <lineage>
        <taxon>Eukaryota</taxon>
        <taxon>Metazoa</taxon>
        <taxon>Chordata</taxon>
        <taxon>Craniata</taxon>
        <taxon>Vertebrata</taxon>
        <taxon>Euteleostomi</taxon>
        <taxon>Mammalia</taxon>
        <taxon>Eutheria</taxon>
        <taxon>Euarchontoglires</taxon>
        <taxon>Glires</taxon>
        <taxon>Rodentia</taxon>
        <taxon>Myomorpha</taxon>
        <taxon>Muroidea</taxon>
        <taxon>Cricetidae</taxon>
        <taxon>Cricetinae</taxon>
        <taxon>Cricetulus</taxon>
    </lineage>
</organism>
<evidence type="ECO:0000313" key="3">
    <source>
        <dbReference type="Proteomes" id="UP000001075"/>
    </source>
</evidence>
<gene>
    <name evidence="2" type="ORF">I79_001794</name>
</gene>
<dbReference type="Proteomes" id="UP000001075">
    <property type="component" value="Unassembled WGS sequence"/>
</dbReference>
<feature type="region of interest" description="Disordered" evidence="1">
    <location>
        <begin position="1"/>
        <end position="50"/>
    </location>
</feature>
<reference evidence="3" key="1">
    <citation type="journal article" date="2011" name="Nat. Biotechnol.">
        <title>The genomic sequence of the Chinese hamster ovary (CHO)-K1 cell line.</title>
        <authorList>
            <person name="Xu X."/>
            <person name="Nagarajan H."/>
            <person name="Lewis N.E."/>
            <person name="Pan S."/>
            <person name="Cai Z."/>
            <person name="Liu X."/>
            <person name="Chen W."/>
            <person name="Xie M."/>
            <person name="Wang W."/>
            <person name="Hammond S."/>
            <person name="Andersen M.R."/>
            <person name="Neff N."/>
            <person name="Passarelli B."/>
            <person name="Koh W."/>
            <person name="Fan H.C."/>
            <person name="Wang J."/>
            <person name="Gui Y."/>
            <person name="Lee K.H."/>
            <person name="Betenbaugh M.J."/>
            <person name="Quake S.R."/>
            <person name="Famili I."/>
            <person name="Palsson B.O."/>
            <person name="Wang J."/>
        </authorList>
    </citation>
    <scope>NUCLEOTIDE SEQUENCE [LARGE SCALE GENOMIC DNA]</scope>
    <source>
        <strain evidence="3">CHO K1 cell line</strain>
    </source>
</reference>
<evidence type="ECO:0000313" key="2">
    <source>
        <dbReference type="EMBL" id="EGV95429.1"/>
    </source>
</evidence>
<name>G3GVP8_CRIGR</name>
<sequence>MEEERKNNQTEAAVSAEAGATTRDTGASRGAMRMCTRPPPGTRRNSASFR</sequence>